<evidence type="ECO:0000313" key="3">
    <source>
        <dbReference type="Proteomes" id="UP000316079"/>
    </source>
</evidence>
<dbReference type="EMBL" id="SRMA01025199">
    <property type="protein sequence ID" value="TRY97999.1"/>
    <property type="molecule type" value="Genomic_DNA"/>
</dbReference>
<keyword evidence="3" id="KW-1185">Reference proteome</keyword>
<gene>
    <name evidence="2" type="ORF">DNTS_004050</name>
</gene>
<dbReference type="Proteomes" id="UP000316079">
    <property type="component" value="Unassembled WGS sequence"/>
</dbReference>
<reference evidence="2 3" key="1">
    <citation type="journal article" date="2019" name="Sci. Data">
        <title>Hybrid genome assembly and annotation of Danionella translucida.</title>
        <authorList>
            <person name="Kadobianskyi M."/>
            <person name="Schulze L."/>
            <person name="Schuelke M."/>
            <person name="Judkewitz B."/>
        </authorList>
    </citation>
    <scope>NUCLEOTIDE SEQUENCE [LARGE SCALE GENOMIC DNA]</scope>
    <source>
        <strain evidence="2 3">Bolton</strain>
    </source>
</reference>
<accession>A0A553R742</accession>
<evidence type="ECO:0000256" key="1">
    <source>
        <dbReference type="SAM" id="MobiDB-lite"/>
    </source>
</evidence>
<dbReference type="InterPro" id="IPR032675">
    <property type="entry name" value="LRR_dom_sf"/>
</dbReference>
<dbReference type="AlphaFoldDB" id="A0A553R742"/>
<comment type="caution">
    <text evidence="2">The sequence shown here is derived from an EMBL/GenBank/DDBJ whole genome shotgun (WGS) entry which is preliminary data.</text>
</comment>
<dbReference type="GO" id="GO:0030318">
    <property type="term" value="P:melanocyte differentiation"/>
    <property type="evidence" value="ECO:0007669"/>
    <property type="project" value="TreeGrafter"/>
</dbReference>
<dbReference type="InterPro" id="IPR043313">
    <property type="entry name" value="LRMDA"/>
</dbReference>
<dbReference type="Pfam" id="PF14580">
    <property type="entry name" value="LRR_9"/>
    <property type="match status" value="1"/>
</dbReference>
<feature type="region of interest" description="Disordered" evidence="1">
    <location>
        <begin position="1"/>
        <end position="41"/>
    </location>
</feature>
<sequence>MRYEASEMAKQPKMDGAWKQQGQDIALQNGGRESNERKREPKAAIQGAQTLSSSPLSLLDIQLCSSYSLLIRAPTAGSGCVCAWRKGPVRPDSFHSEHVSFNLEPWAVRGQPWCGGSQNVSLLGHEAGIMAVSCGCERGWSDADHGQAPDRMLKHTGLQLDSTAPSSLEIQEGSYWKDGATQGGAQLLESRMPLTGLIRSLTGLKAFNQLEELIVDNNLLGNDLQLPRLPRLHTLTLNKNQISFLKQSFSDYMLDQNDGICRVALLEHLPDVTPALEYLSLLGNEACPNQLVSLDKDEDDYQRYRYFVLHKLTNLKFLDTRRVTKWEQSEALARGAFMKVVRPKNDQFDKRSPQGLSLYNCLA</sequence>
<dbReference type="SUPFAM" id="SSF52058">
    <property type="entry name" value="L domain-like"/>
    <property type="match status" value="1"/>
</dbReference>
<name>A0A553R742_9TELE</name>
<feature type="compositionally biased region" description="Basic and acidic residues" evidence="1">
    <location>
        <begin position="1"/>
        <end position="13"/>
    </location>
</feature>
<dbReference type="OrthoDB" id="272149at2759"/>
<organism evidence="2 3">
    <name type="scientific">Danionella cerebrum</name>
    <dbReference type="NCBI Taxonomy" id="2873325"/>
    <lineage>
        <taxon>Eukaryota</taxon>
        <taxon>Metazoa</taxon>
        <taxon>Chordata</taxon>
        <taxon>Craniata</taxon>
        <taxon>Vertebrata</taxon>
        <taxon>Euteleostomi</taxon>
        <taxon>Actinopterygii</taxon>
        <taxon>Neopterygii</taxon>
        <taxon>Teleostei</taxon>
        <taxon>Ostariophysi</taxon>
        <taxon>Cypriniformes</taxon>
        <taxon>Danionidae</taxon>
        <taxon>Danioninae</taxon>
        <taxon>Danionella</taxon>
    </lineage>
</organism>
<dbReference type="PANTHER" id="PTHR46282:SF2">
    <property type="entry name" value="LEUCINE-RICH MELANOCYTE DIFFERENTIATION-ASSOCIATED PROTEIN"/>
    <property type="match status" value="1"/>
</dbReference>
<protein>
    <recommendedName>
        <fullName evidence="4">Leucine rich melanocyte differentiation associated</fullName>
    </recommendedName>
</protein>
<dbReference type="STRING" id="623744.A0A553R742"/>
<dbReference type="PANTHER" id="PTHR46282">
    <property type="entry name" value="LEUCINE-RICH MELANOCYTE DIFFERENTIATION-ASSOCIATED PROTEIN"/>
    <property type="match status" value="1"/>
</dbReference>
<evidence type="ECO:0008006" key="4">
    <source>
        <dbReference type="Google" id="ProtNLM"/>
    </source>
</evidence>
<evidence type="ECO:0000313" key="2">
    <source>
        <dbReference type="EMBL" id="TRY97999.1"/>
    </source>
</evidence>
<dbReference type="Gene3D" id="3.80.10.10">
    <property type="entry name" value="Ribonuclease Inhibitor"/>
    <property type="match status" value="1"/>
</dbReference>
<proteinExistence type="predicted"/>